<evidence type="ECO:0000313" key="1">
    <source>
        <dbReference type="EMBL" id="KAG0432455.1"/>
    </source>
</evidence>
<dbReference type="Proteomes" id="UP000805193">
    <property type="component" value="Unassembled WGS sequence"/>
</dbReference>
<reference evidence="1 2" key="1">
    <citation type="journal article" date="2020" name="Cell">
        <title>Large-Scale Comparative Analyses of Tick Genomes Elucidate Their Genetic Diversity and Vector Capacities.</title>
        <authorList>
            <consortium name="Tick Genome and Microbiome Consortium (TIGMIC)"/>
            <person name="Jia N."/>
            <person name="Wang J."/>
            <person name="Shi W."/>
            <person name="Du L."/>
            <person name="Sun Y."/>
            <person name="Zhan W."/>
            <person name="Jiang J.F."/>
            <person name="Wang Q."/>
            <person name="Zhang B."/>
            <person name="Ji P."/>
            <person name="Bell-Sakyi L."/>
            <person name="Cui X.M."/>
            <person name="Yuan T.T."/>
            <person name="Jiang B.G."/>
            <person name="Yang W.F."/>
            <person name="Lam T.T."/>
            <person name="Chang Q.C."/>
            <person name="Ding S.J."/>
            <person name="Wang X.J."/>
            <person name="Zhu J.G."/>
            <person name="Ruan X.D."/>
            <person name="Zhao L."/>
            <person name="Wei J.T."/>
            <person name="Ye R.Z."/>
            <person name="Que T.C."/>
            <person name="Du C.H."/>
            <person name="Zhou Y.H."/>
            <person name="Cheng J.X."/>
            <person name="Dai P.F."/>
            <person name="Guo W.B."/>
            <person name="Han X.H."/>
            <person name="Huang E.J."/>
            <person name="Li L.F."/>
            <person name="Wei W."/>
            <person name="Gao Y.C."/>
            <person name="Liu J.Z."/>
            <person name="Shao H.Z."/>
            <person name="Wang X."/>
            <person name="Wang C.C."/>
            <person name="Yang T.C."/>
            <person name="Huo Q.B."/>
            <person name="Li W."/>
            <person name="Chen H.Y."/>
            <person name="Chen S.E."/>
            <person name="Zhou L.G."/>
            <person name="Ni X.B."/>
            <person name="Tian J.H."/>
            <person name="Sheng Y."/>
            <person name="Liu T."/>
            <person name="Pan Y.S."/>
            <person name="Xia L.Y."/>
            <person name="Li J."/>
            <person name="Zhao F."/>
            <person name="Cao W.C."/>
        </authorList>
    </citation>
    <scope>NUCLEOTIDE SEQUENCE [LARGE SCALE GENOMIC DNA]</scope>
    <source>
        <strain evidence="1">Iper-2018</strain>
    </source>
</reference>
<organism evidence="1 2">
    <name type="scientific">Ixodes persulcatus</name>
    <name type="common">Taiga tick</name>
    <dbReference type="NCBI Taxonomy" id="34615"/>
    <lineage>
        <taxon>Eukaryota</taxon>
        <taxon>Metazoa</taxon>
        <taxon>Ecdysozoa</taxon>
        <taxon>Arthropoda</taxon>
        <taxon>Chelicerata</taxon>
        <taxon>Arachnida</taxon>
        <taxon>Acari</taxon>
        <taxon>Parasitiformes</taxon>
        <taxon>Ixodida</taxon>
        <taxon>Ixodoidea</taxon>
        <taxon>Ixodidae</taxon>
        <taxon>Ixodinae</taxon>
        <taxon>Ixodes</taxon>
    </lineage>
</organism>
<evidence type="ECO:0000313" key="2">
    <source>
        <dbReference type="Proteomes" id="UP000805193"/>
    </source>
</evidence>
<name>A0AC60QED3_IXOPE</name>
<sequence>MVSLVRVFGERQSFVGAVRNAGRALPEWPALPPRETRGVLLGLSPSPSKRAPPLPCPLFSEGPVRLRGCVVLPLPRHHHVDSVFSLESAASVDSGALDPGSDAKRVGVTVTAMGSPGVLQHHLSLQVLRVAIGGEGAVILRYLPPTDTAAAGPVRETLRDGPVAYTCLTGSALL</sequence>
<comment type="caution">
    <text evidence="1">The sequence shown here is derived from an EMBL/GenBank/DDBJ whole genome shotgun (WGS) entry which is preliminary data.</text>
</comment>
<gene>
    <name evidence="1" type="ORF">HPB47_020825</name>
</gene>
<protein>
    <submittedName>
        <fullName evidence="1">Uncharacterized protein</fullName>
    </submittedName>
</protein>
<dbReference type="EMBL" id="JABSTQ010009150">
    <property type="protein sequence ID" value="KAG0432455.1"/>
    <property type="molecule type" value="Genomic_DNA"/>
</dbReference>
<keyword evidence="2" id="KW-1185">Reference proteome</keyword>
<accession>A0AC60QED3</accession>
<proteinExistence type="predicted"/>